<evidence type="ECO:0000256" key="1">
    <source>
        <dbReference type="SAM" id="MobiDB-lite"/>
    </source>
</evidence>
<dbReference type="Proteomes" id="UP001372834">
    <property type="component" value="Unassembled WGS sequence"/>
</dbReference>
<sequence>MTTTRTTATTTTTTGTPGDYYNDEDCDDRSLGHHSLWCLLRRHYNGYHTELKGPVLTVEEKTTKGMFEGVFRVVQAPGK</sequence>
<evidence type="ECO:0000313" key="3">
    <source>
        <dbReference type="Proteomes" id="UP001372834"/>
    </source>
</evidence>
<evidence type="ECO:0000313" key="2">
    <source>
        <dbReference type="EMBL" id="KAK6634398.1"/>
    </source>
</evidence>
<feature type="compositionally biased region" description="Low complexity" evidence="1">
    <location>
        <begin position="1"/>
        <end position="16"/>
    </location>
</feature>
<accession>A0AAN8PJT6</accession>
<organism evidence="2 3">
    <name type="scientific">Polyplax serrata</name>
    <name type="common">Common mouse louse</name>
    <dbReference type="NCBI Taxonomy" id="468196"/>
    <lineage>
        <taxon>Eukaryota</taxon>
        <taxon>Metazoa</taxon>
        <taxon>Ecdysozoa</taxon>
        <taxon>Arthropoda</taxon>
        <taxon>Hexapoda</taxon>
        <taxon>Insecta</taxon>
        <taxon>Pterygota</taxon>
        <taxon>Neoptera</taxon>
        <taxon>Paraneoptera</taxon>
        <taxon>Psocodea</taxon>
        <taxon>Troctomorpha</taxon>
        <taxon>Phthiraptera</taxon>
        <taxon>Anoplura</taxon>
        <taxon>Polyplacidae</taxon>
        <taxon>Polyplax</taxon>
    </lineage>
</organism>
<proteinExistence type="predicted"/>
<feature type="region of interest" description="Disordered" evidence="1">
    <location>
        <begin position="1"/>
        <end position="22"/>
    </location>
</feature>
<reference evidence="2 3" key="1">
    <citation type="submission" date="2023-10" db="EMBL/GenBank/DDBJ databases">
        <title>Genomes of two closely related lineages of the louse Polyplax serrata with different host specificities.</title>
        <authorList>
            <person name="Martinu J."/>
            <person name="Tarabai H."/>
            <person name="Stefka J."/>
            <person name="Hypsa V."/>
        </authorList>
    </citation>
    <scope>NUCLEOTIDE SEQUENCE [LARGE SCALE GENOMIC DNA]</scope>
    <source>
        <strain evidence="2">HR10_N</strain>
    </source>
</reference>
<dbReference type="EMBL" id="JAWJWE010000005">
    <property type="protein sequence ID" value="KAK6634398.1"/>
    <property type="molecule type" value="Genomic_DNA"/>
</dbReference>
<comment type="caution">
    <text evidence="2">The sequence shown here is derived from an EMBL/GenBank/DDBJ whole genome shotgun (WGS) entry which is preliminary data.</text>
</comment>
<dbReference type="AlphaFoldDB" id="A0AAN8PJT6"/>
<protein>
    <submittedName>
        <fullName evidence="2">Uncharacterized protein</fullName>
    </submittedName>
</protein>
<name>A0AAN8PJT6_POLSC</name>
<gene>
    <name evidence="2" type="ORF">RUM43_011799</name>
</gene>